<evidence type="ECO:0000313" key="3">
    <source>
        <dbReference type="Proteomes" id="UP000604117"/>
    </source>
</evidence>
<dbReference type="Gene3D" id="3.40.50.150">
    <property type="entry name" value="Vaccinia Virus protein VP39"/>
    <property type="match status" value="1"/>
</dbReference>
<dbReference type="RefSeq" id="WP_203711566.1">
    <property type="nucleotide sequence ID" value="NZ_BONE01000009.1"/>
</dbReference>
<comment type="caution">
    <text evidence="2">The sequence shown here is derived from an EMBL/GenBank/DDBJ whole genome shotgun (WGS) entry which is preliminary data.</text>
</comment>
<dbReference type="InterPro" id="IPR013216">
    <property type="entry name" value="Methyltransf_11"/>
</dbReference>
<dbReference type="InterPro" id="IPR029063">
    <property type="entry name" value="SAM-dependent_MTases_sf"/>
</dbReference>
<evidence type="ECO:0000313" key="2">
    <source>
        <dbReference type="EMBL" id="GIF72110.1"/>
    </source>
</evidence>
<dbReference type="Proteomes" id="UP000604117">
    <property type="component" value="Unassembled WGS sequence"/>
</dbReference>
<dbReference type="Pfam" id="PF08241">
    <property type="entry name" value="Methyltransf_11"/>
    <property type="match status" value="1"/>
</dbReference>
<gene>
    <name evidence="2" type="ORF">Asi02nite_16280</name>
</gene>
<sequence length="234" mass="25408">MPESPWLDAWNRGTDVYVSDRHKDRHFRAMADGMIALLPPGAKRVLDYGPGDALFAGDVAAASGEVILCEAADSIRARLHERFADHPAVSVIGPAGLTELPAGSVDLVVTHSVVQYLTPAELDAFLATAARLLSPTGRLVISDIVPSGVRLFADAWELLRFAARDRFLVSAVVAMAGVLVSPYARLRRQFGLARYDEQEMIRRAAAVGLTGARRATNLGNDQTRWAFEARHPHS</sequence>
<feature type="domain" description="Methyltransferase type 11" evidence="1">
    <location>
        <begin position="46"/>
        <end position="141"/>
    </location>
</feature>
<reference evidence="2 3" key="1">
    <citation type="submission" date="2021-01" db="EMBL/GenBank/DDBJ databases">
        <title>Whole genome shotgun sequence of Asanoa siamensis NBRC 107932.</title>
        <authorList>
            <person name="Komaki H."/>
            <person name="Tamura T."/>
        </authorList>
    </citation>
    <scope>NUCLEOTIDE SEQUENCE [LARGE SCALE GENOMIC DNA]</scope>
    <source>
        <strain evidence="2 3">NBRC 107932</strain>
    </source>
</reference>
<name>A0ABQ4CLF3_9ACTN</name>
<evidence type="ECO:0000259" key="1">
    <source>
        <dbReference type="Pfam" id="PF08241"/>
    </source>
</evidence>
<protein>
    <recommendedName>
        <fullName evidence="1">Methyltransferase type 11 domain-containing protein</fullName>
    </recommendedName>
</protein>
<dbReference type="CDD" id="cd02440">
    <property type="entry name" value="AdoMet_MTases"/>
    <property type="match status" value="1"/>
</dbReference>
<dbReference type="SUPFAM" id="SSF53335">
    <property type="entry name" value="S-adenosyl-L-methionine-dependent methyltransferases"/>
    <property type="match status" value="1"/>
</dbReference>
<accession>A0ABQ4CLF3</accession>
<keyword evidence="3" id="KW-1185">Reference proteome</keyword>
<organism evidence="2 3">
    <name type="scientific">Asanoa siamensis</name>
    <dbReference type="NCBI Taxonomy" id="926357"/>
    <lineage>
        <taxon>Bacteria</taxon>
        <taxon>Bacillati</taxon>
        <taxon>Actinomycetota</taxon>
        <taxon>Actinomycetes</taxon>
        <taxon>Micromonosporales</taxon>
        <taxon>Micromonosporaceae</taxon>
        <taxon>Asanoa</taxon>
    </lineage>
</organism>
<dbReference type="EMBL" id="BONE01000009">
    <property type="protein sequence ID" value="GIF72110.1"/>
    <property type="molecule type" value="Genomic_DNA"/>
</dbReference>
<proteinExistence type="predicted"/>